<dbReference type="Proteomes" id="UP001154266">
    <property type="component" value="Unassembled WGS sequence"/>
</dbReference>
<dbReference type="InterPro" id="IPR043010">
    <property type="entry name" value="Phenol_hydroxylase_sf"/>
</dbReference>
<evidence type="ECO:0000313" key="1">
    <source>
        <dbReference type="EMBL" id="MDG5486706.1"/>
    </source>
</evidence>
<dbReference type="EMBL" id="JAKZMO010000041">
    <property type="protein sequence ID" value="MDG5486706.1"/>
    <property type="molecule type" value="Genomic_DNA"/>
</dbReference>
<keyword evidence="2" id="KW-1185">Reference proteome</keyword>
<gene>
    <name evidence="1" type="ORF">MNO81_28260</name>
</gene>
<evidence type="ECO:0000313" key="2">
    <source>
        <dbReference type="Proteomes" id="UP001154266"/>
    </source>
</evidence>
<name>A0ABT6GZG7_MYCGU</name>
<dbReference type="RefSeq" id="WP_278223812.1">
    <property type="nucleotide sequence ID" value="NZ_JAKZMO010000041.1"/>
</dbReference>
<dbReference type="Gene3D" id="3.10.20.560">
    <property type="entry name" value="Phenol hydroxylase"/>
    <property type="match status" value="1"/>
</dbReference>
<accession>A0ABT6GZG7</accession>
<dbReference type="InterPro" id="IPR006756">
    <property type="entry name" value="Phenol_hydroxylase"/>
</dbReference>
<sequence length="106" mass="12008">MTIKALGPYDFPAADRQENFGPDQLVNVVWRDNIFLVPACFRIPRSMTWSEFTSQIVDPWASVDLDYDSDLVAEWSMDDEAITPRPEQTIGEIGVPHKGVLVFALH</sequence>
<comment type="caution">
    <text evidence="1">The sequence shown here is derived from an EMBL/GenBank/DDBJ whole genome shotgun (WGS) entry which is preliminary data.</text>
</comment>
<proteinExistence type="predicted"/>
<dbReference type="Pfam" id="PF04663">
    <property type="entry name" value="Phenol_monoox"/>
    <property type="match status" value="1"/>
</dbReference>
<reference evidence="1" key="1">
    <citation type="journal article" date="2023" name="Environ. Microbiol.">
        <title>The 2-methylpropene degradation pathway in Mycobacteriaceae family strains.</title>
        <authorList>
            <person name="Helbich S."/>
            <person name="Barrantes I."/>
            <person name="Dos Anjos Borges L.G."/>
            <person name="Pieper D.H."/>
            <person name="Vainshtein Y."/>
            <person name="Sohn K."/>
            <person name="Engesser K.H."/>
        </authorList>
    </citation>
    <scope>NUCLEOTIDE SEQUENCE</scope>
    <source>
        <strain evidence="1">IBE100</strain>
    </source>
</reference>
<organism evidence="1 2">
    <name type="scientific">Mycolicibacterium gadium</name>
    <name type="common">Mycobacterium gadium</name>
    <dbReference type="NCBI Taxonomy" id="1794"/>
    <lineage>
        <taxon>Bacteria</taxon>
        <taxon>Bacillati</taxon>
        <taxon>Actinomycetota</taxon>
        <taxon>Actinomycetes</taxon>
        <taxon>Mycobacteriales</taxon>
        <taxon>Mycobacteriaceae</taxon>
        <taxon>Mycolicibacterium</taxon>
    </lineage>
</organism>
<protein>
    <submittedName>
        <fullName evidence="1">Phenol hydroxylase subunit P4</fullName>
    </submittedName>
</protein>